<comment type="caution">
    <text evidence="2">The sequence shown here is derived from an EMBL/GenBank/DDBJ whole genome shotgun (WGS) entry which is preliminary data.</text>
</comment>
<dbReference type="EMBL" id="BQNB010010221">
    <property type="protein sequence ID" value="GJS74296.1"/>
    <property type="molecule type" value="Genomic_DNA"/>
</dbReference>
<evidence type="ECO:0000256" key="1">
    <source>
        <dbReference type="SAM" id="MobiDB-lite"/>
    </source>
</evidence>
<accession>A0ABQ4YB02</accession>
<dbReference type="Proteomes" id="UP001151760">
    <property type="component" value="Unassembled WGS sequence"/>
</dbReference>
<feature type="region of interest" description="Disordered" evidence="1">
    <location>
        <begin position="284"/>
        <end position="305"/>
    </location>
</feature>
<protein>
    <submittedName>
        <fullName evidence="2">Uncharacterized protein</fullName>
    </submittedName>
</protein>
<reference evidence="2" key="1">
    <citation type="journal article" date="2022" name="Int. J. Mol. Sci.">
        <title>Draft Genome of Tanacetum Coccineum: Genomic Comparison of Closely Related Tanacetum-Family Plants.</title>
        <authorList>
            <person name="Yamashiro T."/>
            <person name="Shiraishi A."/>
            <person name="Nakayama K."/>
            <person name="Satake H."/>
        </authorList>
    </citation>
    <scope>NUCLEOTIDE SEQUENCE</scope>
</reference>
<name>A0ABQ4YB02_9ASTR</name>
<dbReference type="PANTHER" id="PTHR11439">
    <property type="entry name" value="GAG-POL-RELATED RETROTRANSPOSON"/>
    <property type="match status" value="1"/>
</dbReference>
<dbReference type="PANTHER" id="PTHR11439:SF495">
    <property type="entry name" value="REVERSE TRANSCRIPTASE, RNA-DEPENDENT DNA POLYMERASE-RELATED"/>
    <property type="match status" value="1"/>
</dbReference>
<feature type="compositionally biased region" description="Polar residues" evidence="1">
    <location>
        <begin position="1034"/>
        <end position="1044"/>
    </location>
</feature>
<reference evidence="2" key="2">
    <citation type="submission" date="2022-01" db="EMBL/GenBank/DDBJ databases">
        <authorList>
            <person name="Yamashiro T."/>
            <person name="Shiraishi A."/>
            <person name="Satake H."/>
            <person name="Nakayama K."/>
        </authorList>
    </citation>
    <scope>NUCLEOTIDE SEQUENCE</scope>
</reference>
<organism evidence="2 3">
    <name type="scientific">Tanacetum coccineum</name>
    <dbReference type="NCBI Taxonomy" id="301880"/>
    <lineage>
        <taxon>Eukaryota</taxon>
        <taxon>Viridiplantae</taxon>
        <taxon>Streptophyta</taxon>
        <taxon>Embryophyta</taxon>
        <taxon>Tracheophyta</taxon>
        <taxon>Spermatophyta</taxon>
        <taxon>Magnoliopsida</taxon>
        <taxon>eudicotyledons</taxon>
        <taxon>Gunneridae</taxon>
        <taxon>Pentapetalae</taxon>
        <taxon>asterids</taxon>
        <taxon>campanulids</taxon>
        <taxon>Asterales</taxon>
        <taxon>Asteraceae</taxon>
        <taxon>Asteroideae</taxon>
        <taxon>Anthemideae</taxon>
        <taxon>Anthemidinae</taxon>
        <taxon>Tanacetum</taxon>
    </lineage>
</organism>
<dbReference type="Pfam" id="PF14223">
    <property type="entry name" value="Retrotran_gag_2"/>
    <property type="match status" value="1"/>
</dbReference>
<evidence type="ECO:0000313" key="2">
    <source>
        <dbReference type="EMBL" id="GJS74296.1"/>
    </source>
</evidence>
<proteinExistence type="predicted"/>
<feature type="compositionally biased region" description="Polar residues" evidence="1">
    <location>
        <begin position="293"/>
        <end position="305"/>
    </location>
</feature>
<keyword evidence="3" id="KW-1185">Reference proteome</keyword>
<sequence length="1317" mass="147954">MAEQDIPPPTITAMKIPIIRKGEYDIWSMRMRQYICHTYHNLWDVIINGDLEEEPAPTGETSAHPAPKTAKQLAAKTNQERGAIKSRFGGNEESKKMQKNVLKHQFENFSTALNESLDKDYGRFQKLISQLEVHGAPISKEDINQKFLRSLPPSWNQIALIMRNKPNIDEIDIDDLYNNLRVYKDEMKRSSSSTPTSQNLAFLSSENTSSSNEVSTASRDFRVSTARGTSQVPSTLCAHDVAYSFFTQPTTSPQLENEDFQQIDGDDLEELDLRWQVAISGRNQGRRSYGDNGRSNAPTNKSSSQALVAQDGLGGYDWSNDFEIEPVNYALMAISSSSLSSSYDNEGHELALESLESRILVHEKNELAWGEKYDQMSARDKTGLGYGTQLNEMSNNSETNSEISLSVFDVRSSDEESTPVNDMLSKADKYHAVPPPITGNFLTPRANISFAGLDEYSIRKKIIESKTTDLNTKTSETIGKTNEANIQKPKTVYEPVNRDKVIIEDWNSDDEDDVSEVQTVSPIKTNESQTVKPRVDKIDCNFHDKKSQEPKLKNVVNTDPRVNKLVWDNAKRVNHQKISNKLKYPHLRKTFVLLGVLTKTSLTIPVKQNEKRAVHIVSTARPVCTARPVSTVRSFAPKIAQTSGSIRLIYPRMDNVRPRGSYSSIKGSYYTKPAFRPKDLKQDVKNFGVQNMTTAGTRAVVNTGKGMMDTDLKKSGWVWRPKGNYLDHVSKYSGSFMLKKVEYVDPKGISKSDHAVVDSGCSSHMTGNKAYLSDYKDYNGGFVAFGSDPKGDEFKFNLFSVSQMCDKKNSVLFTETECLILSPSFKLLDESQVVLRAPRKGDVYSLDLKNIVPYRESLRVYNKRTKRVEENLHINFLEDQPNVTGTGPNWMFDLDFLTNSMNYIPVSVENQVNVDAGTQDSYVAGSSGKDKGPTQEYILLPLQPHRTRIPIEDVAPTAHEKPSESSPKDNVIQDSEDVIDKEGQPQMPEDEQVLHDKLEKMVTQELTAKAMDDVSRQAFEEEKRRIASQKKAAQATSTNKLSTDRSYVSTANTSYVSATRTSTGANAGESSFIYLRVKLPIDASTLPNADLLIDPNMRDLEDASDTLPNDGIFNGAYDDEGVGAVADFNSMDNTIALVAQGFREEEGIDYDEVFVPDARIEAIRMYSQKIPDDSMGENTFFLTQVKQQPEESFIIRINGVDVDVHVYMSMIGSLMYLTVSRPDIMFAVCACARFQVTPKASHDKCSSKRIFRYLKHQPKLGLWYPRDLPFELEAYSDIDYGGASLDRKSTTGGCQFLGRRLISWQCKKQTIVAKFYY</sequence>
<feature type="region of interest" description="Disordered" evidence="1">
    <location>
        <begin position="54"/>
        <end position="94"/>
    </location>
</feature>
<feature type="region of interest" description="Disordered" evidence="1">
    <location>
        <begin position="1020"/>
        <end position="1044"/>
    </location>
</feature>
<feature type="region of interest" description="Disordered" evidence="1">
    <location>
        <begin position="204"/>
        <end position="225"/>
    </location>
</feature>
<evidence type="ECO:0000313" key="3">
    <source>
        <dbReference type="Proteomes" id="UP001151760"/>
    </source>
</evidence>
<gene>
    <name evidence="2" type="ORF">Tco_0707137</name>
</gene>
<feature type="compositionally biased region" description="Low complexity" evidence="1">
    <location>
        <begin position="204"/>
        <end position="218"/>
    </location>
</feature>